<dbReference type="KEGG" id="mbur:EQU24_18950"/>
<evidence type="ECO:0000256" key="12">
    <source>
        <dbReference type="HAMAP-Rule" id="MF_00015"/>
    </source>
</evidence>
<dbReference type="InterPro" id="IPR036390">
    <property type="entry name" value="WH_DNA-bd_sf"/>
</dbReference>
<dbReference type="Pfam" id="PF00717">
    <property type="entry name" value="Peptidase_S24"/>
    <property type="match status" value="1"/>
</dbReference>
<dbReference type="InterPro" id="IPR036286">
    <property type="entry name" value="LexA/Signal_pep-like_sf"/>
</dbReference>
<protein>
    <recommendedName>
        <fullName evidence="12">LexA repressor</fullName>
        <ecNumber evidence="12">3.4.21.88</ecNumber>
    </recommendedName>
</protein>
<comment type="function">
    <text evidence="12">Represses a number of genes involved in the response to DNA damage (SOS response), including recA and lexA. In the presence of single-stranded DNA, RecA interacts with LexA causing an autocatalytic cleavage which disrupts the DNA-binding part of LexA, leading to derepression of the SOS regulon and eventually DNA repair.</text>
</comment>
<dbReference type="InterPro" id="IPR006199">
    <property type="entry name" value="LexA_DNA-bd_dom"/>
</dbReference>
<dbReference type="EC" id="3.4.21.88" evidence="12"/>
<dbReference type="InterPro" id="IPR015927">
    <property type="entry name" value="Peptidase_S24_S26A/B/C"/>
</dbReference>
<evidence type="ECO:0000256" key="1">
    <source>
        <dbReference type="ARBA" id="ARBA00007484"/>
    </source>
</evidence>
<evidence type="ECO:0000313" key="16">
    <source>
        <dbReference type="EMBL" id="QCW84082.1"/>
    </source>
</evidence>
<evidence type="ECO:0000256" key="4">
    <source>
        <dbReference type="ARBA" id="ARBA00022763"/>
    </source>
</evidence>
<comment type="similarity">
    <text evidence="1 12 13">Belongs to the peptidase S24 family.</text>
</comment>
<dbReference type="InterPro" id="IPR036388">
    <property type="entry name" value="WH-like_DNA-bd_sf"/>
</dbReference>
<evidence type="ECO:0000256" key="6">
    <source>
        <dbReference type="ARBA" id="ARBA00022813"/>
    </source>
</evidence>
<dbReference type="RefSeq" id="WP_017842059.1">
    <property type="nucleotide sequence ID" value="NZ_CP035467.1"/>
</dbReference>
<dbReference type="GO" id="GO:0006260">
    <property type="term" value="P:DNA replication"/>
    <property type="evidence" value="ECO:0007669"/>
    <property type="project" value="UniProtKB-UniRule"/>
</dbReference>
<proteinExistence type="inferred from homology"/>
<keyword evidence="6 12" id="KW-0068">Autocatalytic cleavage</keyword>
<keyword evidence="17" id="KW-1185">Reference proteome</keyword>
<organism evidence="16 17">
    <name type="scientific">Methylotuvimicrobium buryatense</name>
    <name type="common">Methylomicrobium buryatense</name>
    <dbReference type="NCBI Taxonomy" id="95641"/>
    <lineage>
        <taxon>Bacteria</taxon>
        <taxon>Pseudomonadati</taxon>
        <taxon>Pseudomonadota</taxon>
        <taxon>Gammaproteobacteria</taxon>
        <taxon>Methylococcales</taxon>
        <taxon>Methylococcaceae</taxon>
        <taxon>Methylotuvimicrobium</taxon>
    </lineage>
</organism>
<dbReference type="GO" id="GO:0006508">
    <property type="term" value="P:proteolysis"/>
    <property type="evidence" value="ECO:0007669"/>
    <property type="project" value="InterPro"/>
</dbReference>
<feature type="active site" description="For autocatalytic cleavage activity" evidence="12">
    <location>
        <position position="168"/>
    </location>
</feature>
<comment type="catalytic activity">
    <reaction evidence="12">
        <text>Hydrolysis of Ala-|-Gly bond in repressor LexA.</text>
        <dbReference type="EC" id="3.4.21.88"/>
    </reaction>
</comment>
<dbReference type="STRING" id="675511.GCA_000341735_03652"/>
<dbReference type="OrthoDB" id="9802364at2"/>
<keyword evidence="9 12" id="KW-0804">Transcription</keyword>
<feature type="site" description="Cleavage; by autolysis" evidence="12">
    <location>
        <begin position="96"/>
        <end position="97"/>
    </location>
</feature>
<dbReference type="InterPro" id="IPR006200">
    <property type="entry name" value="LexA"/>
</dbReference>
<feature type="domain" description="Peptidase S24/S26A/S26B/S26C" evidence="14">
    <location>
        <begin position="89"/>
        <end position="203"/>
    </location>
</feature>
<feature type="DNA-binding region" description="H-T-H motif" evidence="12">
    <location>
        <begin position="29"/>
        <end position="49"/>
    </location>
</feature>
<dbReference type="CDD" id="cd06529">
    <property type="entry name" value="S24_LexA-like"/>
    <property type="match status" value="1"/>
</dbReference>
<dbReference type="PANTHER" id="PTHR33516">
    <property type="entry name" value="LEXA REPRESSOR"/>
    <property type="match status" value="1"/>
</dbReference>
<evidence type="ECO:0000256" key="8">
    <source>
        <dbReference type="ARBA" id="ARBA00023125"/>
    </source>
</evidence>
<dbReference type="GO" id="GO:0009432">
    <property type="term" value="P:SOS response"/>
    <property type="evidence" value="ECO:0007669"/>
    <property type="project" value="UniProtKB-UniRule"/>
</dbReference>
<dbReference type="InterPro" id="IPR006197">
    <property type="entry name" value="Peptidase_S24_LexA"/>
</dbReference>
<evidence type="ECO:0000313" key="17">
    <source>
        <dbReference type="Proteomes" id="UP000305881"/>
    </source>
</evidence>
<dbReference type="Pfam" id="PF01726">
    <property type="entry name" value="LexA_DNA_bind"/>
    <property type="match status" value="1"/>
</dbReference>
<keyword evidence="3 12" id="KW-0235">DNA replication</keyword>
<dbReference type="EMBL" id="CP035467">
    <property type="protein sequence ID" value="QCW84082.1"/>
    <property type="molecule type" value="Genomic_DNA"/>
</dbReference>
<evidence type="ECO:0000259" key="15">
    <source>
        <dbReference type="Pfam" id="PF01726"/>
    </source>
</evidence>
<dbReference type="AlphaFoldDB" id="A0A4P9URG7"/>
<evidence type="ECO:0000259" key="14">
    <source>
        <dbReference type="Pfam" id="PF00717"/>
    </source>
</evidence>
<evidence type="ECO:0000256" key="3">
    <source>
        <dbReference type="ARBA" id="ARBA00022705"/>
    </source>
</evidence>
<dbReference type="InterPro" id="IPR050077">
    <property type="entry name" value="LexA_repressor"/>
</dbReference>
<keyword evidence="10 12" id="KW-0234">DNA repair</keyword>
<dbReference type="SUPFAM" id="SSF46785">
    <property type="entry name" value="Winged helix' DNA-binding domain"/>
    <property type="match status" value="1"/>
</dbReference>
<dbReference type="GO" id="GO:0004252">
    <property type="term" value="F:serine-type endopeptidase activity"/>
    <property type="evidence" value="ECO:0007669"/>
    <property type="project" value="UniProtKB-UniRule"/>
</dbReference>
<dbReference type="PRINTS" id="PR00726">
    <property type="entry name" value="LEXASERPTASE"/>
</dbReference>
<keyword evidence="2 12" id="KW-0678">Repressor</keyword>
<dbReference type="HAMAP" id="MF_00015">
    <property type="entry name" value="LexA"/>
    <property type="match status" value="1"/>
</dbReference>
<evidence type="ECO:0000256" key="11">
    <source>
        <dbReference type="ARBA" id="ARBA00023236"/>
    </source>
</evidence>
<evidence type="ECO:0000256" key="7">
    <source>
        <dbReference type="ARBA" id="ARBA00023015"/>
    </source>
</evidence>
<dbReference type="Gene3D" id="1.10.10.10">
    <property type="entry name" value="Winged helix-like DNA-binding domain superfamily/Winged helix DNA-binding domain"/>
    <property type="match status" value="1"/>
</dbReference>
<keyword evidence="7 12" id="KW-0805">Transcription regulation</keyword>
<name>A0A4P9URG7_METBY</name>
<evidence type="ECO:0000256" key="10">
    <source>
        <dbReference type="ARBA" id="ARBA00023204"/>
    </source>
</evidence>
<evidence type="ECO:0000256" key="13">
    <source>
        <dbReference type="RuleBase" id="RU003991"/>
    </source>
</evidence>
<evidence type="ECO:0000256" key="9">
    <source>
        <dbReference type="ARBA" id="ARBA00023163"/>
    </source>
</evidence>
<keyword evidence="5 12" id="KW-0378">Hydrolase</keyword>
<dbReference type="GO" id="GO:0045892">
    <property type="term" value="P:negative regulation of DNA-templated transcription"/>
    <property type="evidence" value="ECO:0007669"/>
    <property type="project" value="UniProtKB-UniRule"/>
</dbReference>
<keyword evidence="8 12" id="KW-0238">DNA-binding</keyword>
<dbReference type="SUPFAM" id="SSF51306">
    <property type="entry name" value="LexA/Signal peptidase"/>
    <property type="match status" value="1"/>
</dbReference>
<feature type="active site" description="For autocatalytic cleavage activity" evidence="12">
    <location>
        <position position="130"/>
    </location>
</feature>
<feature type="domain" description="LexA repressor DNA-binding" evidence="15">
    <location>
        <begin position="5"/>
        <end position="66"/>
    </location>
</feature>
<dbReference type="NCBIfam" id="TIGR00498">
    <property type="entry name" value="lexA"/>
    <property type="match status" value="1"/>
</dbReference>
<evidence type="ECO:0000256" key="5">
    <source>
        <dbReference type="ARBA" id="ARBA00022801"/>
    </source>
</evidence>
<dbReference type="GO" id="GO:0003677">
    <property type="term" value="F:DNA binding"/>
    <property type="evidence" value="ECO:0007669"/>
    <property type="project" value="UniProtKB-UniRule"/>
</dbReference>
<dbReference type="PANTHER" id="PTHR33516:SF2">
    <property type="entry name" value="LEXA REPRESSOR-RELATED"/>
    <property type="match status" value="1"/>
</dbReference>
<accession>A0A4P9URG7</accession>
<keyword evidence="4 12" id="KW-0227">DNA damage</keyword>
<gene>
    <name evidence="12 16" type="primary">lexA</name>
    <name evidence="16" type="ORF">EQU24_18950</name>
</gene>
<dbReference type="Gene3D" id="2.10.109.10">
    <property type="entry name" value="Umud Fragment, subunit A"/>
    <property type="match status" value="1"/>
</dbReference>
<dbReference type="Proteomes" id="UP000305881">
    <property type="component" value="Chromosome"/>
</dbReference>
<dbReference type="InterPro" id="IPR039418">
    <property type="entry name" value="LexA-like"/>
</dbReference>
<dbReference type="GO" id="GO:0006281">
    <property type="term" value="P:DNA repair"/>
    <property type="evidence" value="ECO:0007669"/>
    <property type="project" value="UniProtKB-UniRule"/>
</dbReference>
<comment type="subunit">
    <text evidence="12">Homodimer.</text>
</comment>
<reference evidence="17" key="1">
    <citation type="journal article" date="2019" name="J. Bacteriol.">
        <title>A Mutagenic Screen Identifies a TonB-Dependent Receptor Required for the Lanthanide Metal Switch in the Type I Methanotroph 'Methylotuvimicrobium buryatense' 5GB1C.</title>
        <authorList>
            <person name="Groom J.D."/>
            <person name="Ford S.M."/>
            <person name="Pesesky M.W."/>
            <person name="Lidstrom M.E."/>
        </authorList>
    </citation>
    <scope>NUCLEOTIDE SEQUENCE [LARGE SCALE GENOMIC DNA]</scope>
    <source>
        <strain evidence="17">5GB1C</strain>
    </source>
</reference>
<keyword evidence="11 12" id="KW-0742">SOS response</keyword>
<evidence type="ECO:0000256" key="2">
    <source>
        <dbReference type="ARBA" id="ARBA00022491"/>
    </source>
</evidence>
<sequence>MHPFNLTRKQQEVFDFLLDQQDFTHPPTLDELCAAIGLKSRGSLHKHIQGLISAGLVEAPNRKQRGIRLTAHALALKEPSANDQRNTLPLVGAIAAGKPIEAIENINYMHVPDQLKSEKPCYILQVKGESMIDEGIFDGDWVVIEQRSHALNGEIVVALIDKMEVTLKIIEQYPHETVLISANPGLKPMRYKPHQVEIQGVLIGQMRSYRHKNPSRHLTGEKS</sequence>